<comment type="caution">
    <text evidence="2">The sequence shown here is derived from an EMBL/GenBank/DDBJ whole genome shotgun (WGS) entry which is preliminary data.</text>
</comment>
<evidence type="ECO:0000313" key="3">
    <source>
        <dbReference type="Proteomes" id="UP000309340"/>
    </source>
</evidence>
<keyword evidence="3" id="KW-1185">Reference proteome</keyword>
<dbReference type="AlphaFoldDB" id="A0A4U0XXZ0"/>
<evidence type="ECO:0000313" key="2">
    <source>
        <dbReference type="EMBL" id="TKA80493.1"/>
    </source>
</evidence>
<sequence length="140" mass="15495">MSASESSSTASSPTFGGTSFPQISPPTLALPKPASIKSSSRRPSMSPIPEDAPLYDANDCHFAMSPDECKLYDVNRNIKSTLTELLNCDAVRHDHKMRLWVQTRLLDAEHELKRQRKKRVSIPTITLSPVGEEGNRRSSS</sequence>
<protein>
    <submittedName>
        <fullName evidence="2">Uncharacterized protein</fullName>
    </submittedName>
</protein>
<feature type="region of interest" description="Disordered" evidence="1">
    <location>
        <begin position="1"/>
        <end position="56"/>
    </location>
</feature>
<evidence type="ECO:0000256" key="1">
    <source>
        <dbReference type="SAM" id="MobiDB-lite"/>
    </source>
</evidence>
<dbReference type="Proteomes" id="UP000309340">
    <property type="component" value="Unassembled WGS sequence"/>
</dbReference>
<reference evidence="2 3" key="1">
    <citation type="submission" date="2017-03" db="EMBL/GenBank/DDBJ databases">
        <title>Genomes of endolithic fungi from Antarctica.</title>
        <authorList>
            <person name="Coleine C."/>
            <person name="Masonjones S."/>
            <person name="Stajich J.E."/>
        </authorList>
    </citation>
    <scope>NUCLEOTIDE SEQUENCE [LARGE SCALE GENOMIC DNA]</scope>
    <source>
        <strain evidence="2 3">CCFEE 5184</strain>
    </source>
</reference>
<dbReference type="STRING" id="329884.A0A4U0XXZ0"/>
<proteinExistence type="predicted"/>
<organism evidence="2 3">
    <name type="scientific">Friedmanniomyces simplex</name>
    <dbReference type="NCBI Taxonomy" id="329884"/>
    <lineage>
        <taxon>Eukaryota</taxon>
        <taxon>Fungi</taxon>
        <taxon>Dikarya</taxon>
        <taxon>Ascomycota</taxon>
        <taxon>Pezizomycotina</taxon>
        <taxon>Dothideomycetes</taxon>
        <taxon>Dothideomycetidae</taxon>
        <taxon>Mycosphaerellales</taxon>
        <taxon>Teratosphaeriaceae</taxon>
        <taxon>Friedmanniomyces</taxon>
    </lineage>
</organism>
<gene>
    <name evidence="2" type="ORF">B0A55_02303</name>
</gene>
<dbReference type="OrthoDB" id="4509729at2759"/>
<feature type="compositionally biased region" description="Low complexity" evidence="1">
    <location>
        <begin position="31"/>
        <end position="49"/>
    </location>
</feature>
<accession>A0A4U0XXZ0</accession>
<dbReference type="EMBL" id="NAJQ01000069">
    <property type="protein sequence ID" value="TKA80493.1"/>
    <property type="molecule type" value="Genomic_DNA"/>
</dbReference>
<feature type="compositionally biased region" description="Low complexity" evidence="1">
    <location>
        <begin position="1"/>
        <end position="20"/>
    </location>
</feature>
<name>A0A4U0XXZ0_9PEZI</name>